<feature type="chain" id="PRO_5037505290" evidence="1">
    <location>
        <begin position="20"/>
        <end position="251"/>
    </location>
</feature>
<dbReference type="InterPro" id="IPR007461">
    <property type="entry name" value="Ysc84_actin-binding"/>
</dbReference>
<proteinExistence type="predicted"/>
<dbReference type="GO" id="GO:0035091">
    <property type="term" value="F:phosphatidylinositol binding"/>
    <property type="evidence" value="ECO:0007669"/>
    <property type="project" value="TreeGrafter"/>
</dbReference>
<dbReference type="EMBL" id="JACPNR010000006">
    <property type="protein sequence ID" value="MBI2678024.1"/>
    <property type="molecule type" value="Genomic_DNA"/>
</dbReference>
<comment type="caution">
    <text evidence="3">The sequence shown here is derived from an EMBL/GenBank/DDBJ whole genome shotgun (WGS) entry which is preliminary data.</text>
</comment>
<evidence type="ECO:0000313" key="4">
    <source>
        <dbReference type="Proteomes" id="UP000779809"/>
    </source>
</evidence>
<gene>
    <name evidence="3" type="ORF">HYX28_04535</name>
</gene>
<reference evidence="3" key="1">
    <citation type="submission" date="2020-07" db="EMBL/GenBank/DDBJ databases">
        <title>Huge and variable diversity of episymbiotic CPR bacteria and DPANN archaea in groundwater ecosystems.</title>
        <authorList>
            <person name="He C.Y."/>
            <person name="Keren R."/>
            <person name="Whittaker M."/>
            <person name="Farag I.F."/>
            <person name="Doudna J."/>
            <person name="Cate J.H.D."/>
            <person name="Banfield J.F."/>
        </authorList>
    </citation>
    <scope>NUCLEOTIDE SEQUENCE</scope>
    <source>
        <strain evidence="3">NC_groundwater_580_Pr5_B-0.1um_64_19</strain>
    </source>
</reference>
<dbReference type="InterPro" id="IPR051702">
    <property type="entry name" value="SH3_domain_YSC84-like"/>
</dbReference>
<protein>
    <submittedName>
        <fullName evidence="3">Lipid-binding SYLF domain-containing protein</fullName>
    </submittedName>
</protein>
<dbReference type="PANTHER" id="PTHR15629:SF2">
    <property type="entry name" value="SH3 DOMAIN-CONTAINING YSC84-LIKE PROTEIN 1"/>
    <property type="match status" value="1"/>
</dbReference>
<name>A0A932A9D0_9BACT</name>
<dbReference type="PROSITE" id="PS51257">
    <property type="entry name" value="PROKAR_LIPOPROTEIN"/>
    <property type="match status" value="1"/>
</dbReference>
<evidence type="ECO:0000256" key="1">
    <source>
        <dbReference type="SAM" id="SignalP"/>
    </source>
</evidence>
<evidence type="ECO:0000259" key="2">
    <source>
        <dbReference type="Pfam" id="PF04366"/>
    </source>
</evidence>
<dbReference type="PANTHER" id="PTHR15629">
    <property type="entry name" value="SH3YL1 PROTEIN"/>
    <property type="match status" value="1"/>
</dbReference>
<feature type="domain" description="Ysc84 actin-binding" evidence="2">
    <location>
        <begin position="115"/>
        <end position="236"/>
    </location>
</feature>
<accession>A0A932A9D0</accession>
<dbReference type="AlphaFoldDB" id="A0A932A9D0"/>
<dbReference type="Pfam" id="PF04366">
    <property type="entry name" value="Ysc84"/>
    <property type="match status" value="1"/>
</dbReference>
<evidence type="ECO:0000313" key="3">
    <source>
        <dbReference type="EMBL" id="MBI2678024.1"/>
    </source>
</evidence>
<dbReference type="Proteomes" id="UP000779809">
    <property type="component" value="Unassembled WGS sequence"/>
</dbReference>
<organism evidence="3 4">
    <name type="scientific">Candidatus Korobacter versatilis</name>
    <dbReference type="NCBI Taxonomy" id="658062"/>
    <lineage>
        <taxon>Bacteria</taxon>
        <taxon>Pseudomonadati</taxon>
        <taxon>Acidobacteriota</taxon>
        <taxon>Terriglobia</taxon>
        <taxon>Terriglobales</taxon>
        <taxon>Candidatus Korobacteraceae</taxon>
        <taxon>Candidatus Korobacter</taxon>
    </lineage>
</organism>
<sequence>MKKLVAVLILGLLTLVGCAERRNSASSGGAAATGHATGAKAESIDRLNDSAQVLKELTNAPDNGIPNEVLAKAKCVAVVPSMIKGGFVFGGQHGRGVATCRTNNGWSAPAFFTMTGGSWGAQIGAEAVDVVMLVMNDQGMKDLLSSKFKLGAAASVAAGPVGREATANTDLSMKSGILTYSRARGLFAGLDLNGAVVQQDDESQDAFYGKDVTFGRVLQGGVSTPADAQPFLASVRESFHEARHQDAAERP</sequence>
<dbReference type="CDD" id="cd11524">
    <property type="entry name" value="SYLF"/>
    <property type="match status" value="1"/>
</dbReference>
<keyword evidence="1" id="KW-0732">Signal</keyword>
<feature type="signal peptide" evidence="1">
    <location>
        <begin position="1"/>
        <end position="19"/>
    </location>
</feature>